<dbReference type="InterPro" id="IPR015413">
    <property type="entry name" value="Methionyl/Leucyl_tRNA_Synth"/>
</dbReference>
<comment type="function">
    <text evidence="1">Is required not only for elongation of protein synthesis but also for the initiation of all mRNA translation through initiator tRNA(fMet) aminoacylation.</text>
</comment>
<evidence type="ECO:0000256" key="10">
    <source>
        <dbReference type="ARBA" id="ARBA00022840"/>
    </source>
</evidence>
<comment type="similarity">
    <text evidence="3">Belongs to the class-I aminoacyl-tRNA synthetase family. MetG type 1 subfamily.</text>
</comment>
<dbReference type="Pfam" id="PF19303">
    <property type="entry name" value="Anticodon_3"/>
    <property type="match status" value="1"/>
</dbReference>
<gene>
    <name evidence="19" type="ORF">MBEBAB_2744</name>
</gene>
<keyword evidence="20" id="KW-1185">Reference proteome</keyword>
<dbReference type="Pfam" id="PF09334">
    <property type="entry name" value="tRNA-synt_1g"/>
    <property type="match status" value="1"/>
</dbReference>
<dbReference type="FunFam" id="2.20.28.20:FF:000001">
    <property type="entry name" value="Methionine--tRNA ligase"/>
    <property type="match status" value="1"/>
</dbReference>
<dbReference type="PRINTS" id="PR01041">
    <property type="entry name" value="TRNASYNTHMET"/>
</dbReference>
<evidence type="ECO:0000256" key="13">
    <source>
        <dbReference type="ARBA" id="ARBA00030904"/>
    </source>
</evidence>
<feature type="compositionally biased region" description="Basic residues" evidence="16">
    <location>
        <begin position="560"/>
        <end position="569"/>
    </location>
</feature>
<dbReference type="Gene3D" id="1.10.730.10">
    <property type="entry name" value="Isoleucyl-tRNA Synthetase, Domain 1"/>
    <property type="match status" value="1"/>
</dbReference>
<comment type="caution">
    <text evidence="19">The sequence shown here is derived from an EMBL/GenBank/DDBJ whole genome shotgun (WGS) entry which is preliminary data.</text>
</comment>
<proteinExistence type="inferred from homology"/>
<dbReference type="EC" id="6.1.1.10" evidence="4"/>
<evidence type="ECO:0000256" key="11">
    <source>
        <dbReference type="ARBA" id="ARBA00022917"/>
    </source>
</evidence>
<evidence type="ECO:0000256" key="9">
    <source>
        <dbReference type="ARBA" id="ARBA00022833"/>
    </source>
</evidence>
<evidence type="ECO:0000256" key="15">
    <source>
        <dbReference type="RuleBase" id="RU363039"/>
    </source>
</evidence>
<dbReference type="AlphaFoldDB" id="A0A8E0NDQ5"/>
<keyword evidence="11 15" id="KW-0648">Protein biosynthesis</keyword>
<keyword evidence="10 15" id="KW-0067">ATP-binding</keyword>
<feature type="region of interest" description="Disordered" evidence="16">
    <location>
        <begin position="512"/>
        <end position="590"/>
    </location>
</feature>
<dbReference type="GO" id="GO:0004825">
    <property type="term" value="F:methionine-tRNA ligase activity"/>
    <property type="evidence" value="ECO:0007669"/>
    <property type="project" value="UniProtKB-EC"/>
</dbReference>
<evidence type="ECO:0000256" key="5">
    <source>
        <dbReference type="ARBA" id="ARBA00018753"/>
    </source>
</evidence>
<dbReference type="EMBL" id="BATC01000079">
    <property type="protein sequence ID" value="GAD60494.1"/>
    <property type="molecule type" value="Genomic_DNA"/>
</dbReference>
<feature type="compositionally biased region" description="Low complexity" evidence="16">
    <location>
        <begin position="543"/>
        <end position="553"/>
    </location>
</feature>
<dbReference type="GO" id="GO:0005524">
    <property type="term" value="F:ATP binding"/>
    <property type="evidence" value="ECO:0007669"/>
    <property type="project" value="UniProtKB-KW"/>
</dbReference>
<feature type="compositionally biased region" description="Basic residues" evidence="16">
    <location>
        <begin position="512"/>
        <end position="524"/>
    </location>
</feature>
<dbReference type="Gene3D" id="3.40.50.620">
    <property type="entry name" value="HUPs"/>
    <property type="match status" value="1"/>
</dbReference>
<dbReference type="InterPro" id="IPR023458">
    <property type="entry name" value="Met-tRNA_ligase_1"/>
</dbReference>
<dbReference type="PANTHER" id="PTHR45765:SF1">
    <property type="entry name" value="METHIONINE--TRNA LIGASE, CYTOPLASMIC"/>
    <property type="match status" value="1"/>
</dbReference>
<reference evidence="20" key="1">
    <citation type="journal article" date="2013" name="Genome Announc.">
        <title>Draft Genome Sequence of the Dimorphic Prosthecate Bacterium Brevundimonas abyssalis TAR-001T.</title>
        <authorList>
            <person name="Tsubouchi T."/>
            <person name="Nishi S."/>
            <person name="Usui K."/>
            <person name="Shimane Y."/>
            <person name="Takaki Y."/>
            <person name="Maruyama T."/>
            <person name="Hatada Y."/>
        </authorList>
    </citation>
    <scope>NUCLEOTIDE SEQUENCE [LARGE SCALE GENOMIC DNA]</scope>
    <source>
        <strain evidence="20">TAR-001</strain>
    </source>
</reference>
<evidence type="ECO:0000256" key="8">
    <source>
        <dbReference type="ARBA" id="ARBA00022741"/>
    </source>
</evidence>
<dbReference type="GO" id="GO:0017101">
    <property type="term" value="C:aminoacyl-tRNA synthetase multienzyme complex"/>
    <property type="evidence" value="ECO:0007669"/>
    <property type="project" value="TreeGrafter"/>
</dbReference>
<organism evidence="19 20">
    <name type="scientific">Brevundimonas abyssalis TAR-001</name>
    <dbReference type="NCBI Taxonomy" id="1391729"/>
    <lineage>
        <taxon>Bacteria</taxon>
        <taxon>Pseudomonadati</taxon>
        <taxon>Pseudomonadota</taxon>
        <taxon>Alphaproteobacteria</taxon>
        <taxon>Caulobacterales</taxon>
        <taxon>Caulobacteraceae</taxon>
        <taxon>Brevundimonas</taxon>
    </lineage>
</organism>
<dbReference type="InterPro" id="IPR029038">
    <property type="entry name" value="MetRS_Zn"/>
</dbReference>
<keyword evidence="9" id="KW-0862">Zinc</keyword>
<evidence type="ECO:0000256" key="3">
    <source>
        <dbReference type="ARBA" id="ARBA00008258"/>
    </source>
</evidence>
<keyword evidence="8 15" id="KW-0547">Nucleotide-binding</keyword>
<dbReference type="NCBIfam" id="TIGR00398">
    <property type="entry name" value="metG"/>
    <property type="match status" value="1"/>
</dbReference>
<dbReference type="SUPFAM" id="SSF52374">
    <property type="entry name" value="Nucleotidylyl transferase"/>
    <property type="match status" value="1"/>
</dbReference>
<evidence type="ECO:0000313" key="19">
    <source>
        <dbReference type="EMBL" id="GAD60494.1"/>
    </source>
</evidence>
<evidence type="ECO:0000259" key="17">
    <source>
        <dbReference type="Pfam" id="PF09334"/>
    </source>
</evidence>
<sequence>MWSRFKRAQGHEVLYVCATDEHGTPAELAAAAAGQDVKTYCDEQHQVQKAAGEAFGLSYDVFGRSSNAPNHRLTQHFAKVLEDNGLIEERVDRMIYSIDDGRFLPDRYVEGTCPHCAYEKARGDQCDNCGRLLDPTDLKDPYSAVSGSRNLEVRDTRHLYLLQTKVADTVRGWVDERSPSWQPLARSIAYKHLDEGLIDRGITRDLKWGVPVVGADGGPRPGLEGKVFYVWFDAPIEYIAATEEWAQANGGDWRSWWRLDEGAEDVRYVQFMGKDNVAFHTVSFPATILGSGEPWKTVDQLKAFNWLNWYGGKFSTSQGRGVFMDQALELLPADYWRWHLTAYGPEHSDTAFTWEQFQGAVNKDLADVLGNFVNRIVKFAESRFDGVVPDGGEPGPVEAKLEADVTAALATLTAEFEAMEFRKAGQALRALWVLGNEYLQEAAPWTAFKTDRDRAAVGVRTGLNLVALFARISAPVLPFTAERIGATVGQTDLTWPEPDAALLDVLPRGRPVSRPRCCSKRSRTPRWPNGPSASGAGRARPGPQALAQAEAPRAAPPRRAGPRRCGRSPRPRDAGAWPVPPVRCPATSRS</sequence>
<keyword evidence="12 15" id="KW-0030">Aminoacyl-tRNA synthetase</keyword>
<dbReference type="InterPro" id="IPR033911">
    <property type="entry name" value="MetRS_core"/>
</dbReference>
<feature type="domain" description="Methionyl-tRNA synthetase anticodon-binding" evidence="18">
    <location>
        <begin position="388"/>
        <end position="516"/>
    </location>
</feature>
<dbReference type="InterPro" id="IPR041872">
    <property type="entry name" value="Anticodon_Met"/>
</dbReference>
<comment type="subcellular location">
    <subcellularLocation>
        <location evidence="2">Cytoplasm</location>
    </subcellularLocation>
</comment>
<dbReference type="GO" id="GO:0005829">
    <property type="term" value="C:cytosol"/>
    <property type="evidence" value="ECO:0007669"/>
    <property type="project" value="TreeGrafter"/>
</dbReference>
<evidence type="ECO:0000256" key="1">
    <source>
        <dbReference type="ARBA" id="ARBA00003314"/>
    </source>
</evidence>
<evidence type="ECO:0000256" key="6">
    <source>
        <dbReference type="ARBA" id="ARBA00022490"/>
    </source>
</evidence>
<dbReference type="Proteomes" id="UP000016569">
    <property type="component" value="Unassembled WGS sequence"/>
</dbReference>
<dbReference type="InterPro" id="IPR009080">
    <property type="entry name" value="tRNAsynth_Ia_anticodon-bd"/>
</dbReference>
<dbReference type="SUPFAM" id="SSF47323">
    <property type="entry name" value="Anticodon-binding domain of a subclass of class I aminoacyl-tRNA synthetases"/>
    <property type="match status" value="1"/>
</dbReference>
<feature type="domain" description="Methionyl/Leucyl tRNA synthetase" evidence="17">
    <location>
        <begin position="2"/>
        <end position="376"/>
    </location>
</feature>
<comment type="catalytic activity">
    <reaction evidence="14">
        <text>tRNA(Met) + L-methionine + ATP = L-methionyl-tRNA(Met) + AMP + diphosphate</text>
        <dbReference type="Rhea" id="RHEA:13481"/>
        <dbReference type="Rhea" id="RHEA-COMP:9667"/>
        <dbReference type="Rhea" id="RHEA-COMP:9698"/>
        <dbReference type="ChEBI" id="CHEBI:30616"/>
        <dbReference type="ChEBI" id="CHEBI:33019"/>
        <dbReference type="ChEBI" id="CHEBI:57844"/>
        <dbReference type="ChEBI" id="CHEBI:78442"/>
        <dbReference type="ChEBI" id="CHEBI:78530"/>
        <dbReference type="ChEBI" id="CHEBI:456215"/>
        <dbReference type="EC" id="6.1.1.10"/>
    </reaction>
</comment>
<evidence type="ECO:0000256" key="16">
    <source>
        <dbReference type="SAM" id="MobiDB-lite"/>
    </source>
</evidence>
<dbReference type="GO" id="GO:0006431">
    <property type="term" value="P:methionyl-tRNA aminoacylation"/>
    <property type="evidence" value="ECO:0007669"/>
    <property type="project" value="InterPro"/>
</dbReference>
<evidence type="ECO:0000256" key="4">
    <source>
        <dbReference type="ARBA" id="ARBA00012838"/>
    </source>
</evidence>
<evidence type="ECO:0000259" key="18">
    <source>
        <dbReference type="Pfam" id="PF19303"/>
    </source>
</evidence>
<name>A0A8E0NDQ5_9CAUL</name>
<evidence type="ECO:0000256" key="2">
    <source>
        <dbReference type="ARBA" id="ARBA00004496"/>
    </source>
</evidence>
<dbReference type="CDD" id="cd07957">
    <property type="entry name" value="Anticodon_Ia_Met"/>
    <property type="match status" value="1"/>
</dbReference>
<evidence type="ECO:0000256" key="7">
    <source>
        <dbReference type="ARBA" id="ARBA00022598"/>
    </source>
</evidence>
<dbReference type="PANTHER" id="PTHR45765">
    <property type="entry name" value="METHIONINE--TRNA LIGASE"/>
    <property type="match status" value="1"/>
</dbReference>
<evidence type="ECO:0000313" key="20">
    <source>
        <dbReference type="Proteomes" id="UP000016569"/>
    </source>
</evidence>
<evidence type="ECO:0000256" key="14">
    <source>
        <dbReference type="ARBA" id="ARBA00047364"/>
    </source>
</evidence>
<dbReference type="SUPFAM" id="SSF57770">
    <property type="entry name" value="Methionyl-tRNA synthetase (MetRS), Zn-domain"/>
    <property type="match status" value="1"/>
</dbReference>
<dbReference type="InterPro" id="IPR014758">
    <property type="entry name" value="Met-tRNA_synth"/>
</dbReference>
<dbReference type="Gene3D" id="2.20.28.20">
    <property type="entry name" value="Methionyl-tRNA synthetase, Zn-domain"/>
    <property type="match status" value="1"/>
</dbReference>
<accession>A0A8E0NDQ5</accession>
<dbReference type="InterPro" id="IPR014729">
    <property type="entry name" value="Rossmann-like_a/b/a_fold"/>
</dbReference>
<protein>
    <recommendedName>
        <fullName evidence="5">Methionine--tRNA ligase</fullName>
        <ecNumber evidence="4">6.1.1.10</ecNumber>
    </recommendedName>
    <alternativeName>
        <fullName evidence="13">Methionyl-tRNA synthetase</fullName>
    </alternativeName>
</protein>
<evidence type="ECO:0000256" key="12">
    <source>
        <dbReference type="ARBA" id="ARBA00023146"/>
    </source>
</evidence>
<keyword evidence="6" id="KW-0963">Cytoplasm</keyword>
<keyword evidence="7 15" id="KW-0436">Ligase</keyword>